<feature type="non-terminal residue" evidence="1">
    <location>
        <position position="172"/>
    </location>
</feature>
<accession>A0AAV4R4E7</accession>
<keyword evidence="2" id="KW-1185">Reference proteome</keyword>
<comment type="caution">
    <text evidence="1">The sequence shown here is derived from an EMBL/GenBank/DDBJ whole genome shotgun (WGS) entry which is preliminary data.</text>
</comment>
<protein>
    <submittedName>
        <fullName evidence="1">Uncharacterized protein</fullName>
    </submittedName>
</protein>
<proteinExistence type="predicted"/>
<dbReference type="EMBL" id="BPLR01007298">
    <property type="protein sequence ID" value="GIY15901.1"/>
    <property type="molecule type" value="Genomic_DNA"/>
</dbReference>
<evidence type="ECO:0000313" key="2">
    <source>
        <dbReference type="Proteomes" id="UP001054945"/>
    </source>
</evidence>
<sequence>MTCQRCGSGMAESAGADVPDVQAIAIHSGVFPNSGCHRPLRSCVLLSGLRSDQGDGRSDSQEPASVSATCQLKVEIRIDGLPDTASVRGVSSFVCTLFRGPVFRSKACQLLASTPSCTVRIASHLEVTFVARPASRLGKSLLQRTNSGICFPCAFPTLRTVGVKSLYSNKLS</sequence>
<name>A0AAV4R4E7_CAEEX</name>
<reference evidence="1 2" key="1">
    <citation type="submission" date="2021-06" db="EMBL/GenBank/DDBJ databases">
        <title>Caerostris extrusa draft genome.</title>
        <authorList>
            <person name="Kono N."/>
            <person name="Arakawa K."/>
        </authorList>
    </citation>
    <scope>NUCLEOTIDE SEQUENCE [LARGE SCALE GENOMIC DNA]</scope>
</reference>
<gene>
    <name evidence="1" type="ORF">CEXT_535481</name>
</gene>
<dbReference type="AlphaFoldDB" id="A0AAV4R4E7"/>
<dbReference type="Proteomes" id="UP001054945">
    <property type="component" value="Unassembled WGS sequence"/>
</dbReference>
<organism evidence="1 2">
    <name type="scientific">Caerostris extrusa</name>
    <name type="common">Bark spider</name>
    <name type="synonym">Caerostris bankana</name>
    <dbReference type="NCBI Taxonomy" id="172846"/>
    <lineage>
        <taxon>Eukaryota</taxon>
        <taxon>Metazoa</taxon>
        <taxon>Ecdysozoa</taxon>
        <taxon>Arthropoda</taxon>
        <taxon>Chelicerata</taxon>
        <taxon>Arachnida</taxon>
        <taxon>Araneae</taxon>
        <taxon>Araneomorphae</taxon>
        <taxon>Entelegynae</taxon>
        <taxon>Araneoidea</taxon>
        <taxon>Araneidae</taxon>
        <taxon>Caerostris</taxon>
    </lineage>
</organism>
<evidence type="ECO:0000313" key="1">
    <source>
        <dbReference type="EMBL" id="GIY15901.1"/>
    </source>
</evidence>